<feature type="chain" id="PRO_5002130451" description="Porin" evidence="1">
    <location>
        <begin position="31"/>
        <end position="547"/>
    </location>
</feature>
<sequence length="547" mass="60204">MIKQQFNPAMAITSISLASMLMMSSPLLQAGERESLEQLRSTTLNLIDMLVSEGVLSKSKADILKKDAEAARLASAEKDALEKAEKQAEKGEPINEVAAKTVRVQYVPDFIKKEMREEVKKELMTKLNYKAGERLGMPDWIDRIEWTGDVRLRFERDAFAEGNASPLNFTANENRNAAVTNTSEDRDRMRLRARLGANIKINDWLSSGIRMTTGSNVDPVSPNQTMESVDSKFSFALDRVFLKAKLGRRLSATGGRMENPFFGTDLVWDPDLAFDGVFAKYTPELSDTVSAFVTGGVFPIDEIQSSDTNKAKSKWLVGGQAGIQWKTSQVSSKFAVGLYDFQNVEGTLNTVNATDYRDTAPAFRQKGNRTFSINSSYVRSLSPSDNKACAYGGPCGLASKFQQLNVTGQVELLTFNPVHIILTGDYVKNIGFDSNDFANKTGLALGSFKKENQGYQVKLSVGTAKVTNANDWEVFGAYKHLEADAVLDAFTDSDFRLGGTDAKGWILGASYGIDKNAWVSGRWLSADQISGLPLGIDVLMFDLNAKF</sequence>
<dbReference type="AlphaFoldDB" id="A0A0B7IVL8"/>
<proteinExistence type="predicted"/>
<organism evidence="2 3">
    <name type="scientific">Candidatus Methylopumilus turicensis</name>
    <dbReference type="NCBI Taxonomy" id="1581680"/>
    <lineage>
        <taxon>Bacteria</taxon>
        <taxon>Pseudomonadati</taxon>
        <taxon>Pseudomonadota</taxon>
        <taxon>Betaproteobacteria</taxon>
        <taxon>Nitrosomonadales</taxon>
        <taxon>Methylophilaceae</taxon>
        <taxon>Candidatus Methylopumilus</taxon>
    </lineage>
</organism>
<evidence type="ECO:0000313" key="3">
    <source>
        <dbReference type="Proteomes" id="UP000056322"/>
    </source>
</evidence>
<dbReference type="HOGENOM" id="CLU_027640_0_0_4"/>
<dbReference type="KEGG" id="mbac:BN1209_1230"/>
<feature type="signal peptide" evidence="1">
    <location>
        <begin position="1"/>
        <end position="30"/>
    </location>
</feature>
<keyword evidence="1" id="KW-0732">Signal</keyword>
<evidence type="ECO:0000313" key="2">
    <source>
        <dbReference type="EMBL" id="CEN56270.1"/>
    </source>
</evidence>
<dbReference type="InterPro" id="IPR032638">
    <property type="entry name" value="Porin_5"/>
</dbReference>
<gene>
    <name evidence="2" type="ORF">BN1209_1230</name>
</gene>
<protein>
    <recommendedName>
        <fullName evidence="4">Porin</fullName>
    </recommendedName>
</protein>
<evidence type="ECO:0000256" key="1">
    <source>
        <dbReference type="SAM" id="SignalP"/>
    </source>
</evidence>
<dbReference type="EMBL" id="LN794158">
    <property type="protein sequence ID" value="CEN56270.1"/>
    <property type="molecule type" value="Genomic_DNA"/>
</dbReference>
<reference evidence="3" key="1">
    <citation type="submission" date="2014-12" db="EMBL/GenBank/DDBJ databases">
        <authorList>
            <person name="Salcher M.M."/>
        </authorList>
    </citation>
    <scope>NUCLEOTIDE SEQUENCE [LARGE SCALE GENOMIC DNA]</scope>
    <source>
        <strain evidence="3">MMS-10A-171</strain>
    </source>
</reference>
<dbReference type="STRING" id="1581680.BN1209_1230"/>
<dbReference type="Pfam" id="PF16930">
    <property type="entry name" value="Porin_5"/>
    <property type="match status" value="1"/>
</dbReference>
<keyword evidence="3" id="KW-1185">Reference proteome</keyword>
<dbReference type="SUPFAM" id="SSF56935">
    <property type="entry name" value="Porins"/>
    <property type="match status" value="1"/>
</dbReference>
<name>A0A0B7IVL8_9PROT</name>
<evidence type="ECO:0008006" key="4">
    <source>
        <dbReference type="Google" id="ProtNLM"/>
    </source>
</evidence>
<accession>A0A0B7IVL8</accession>
<dbReference type="Proteomes" id="UP000056322">
    <property type="component" value="Chromosome 1"/>
</dbReference>